<evidence type="ECO:0000313" key="3">
    <source>
        <dbReference type="Proteomes" id="UP000199077"/>
    </source>
</evidence>
<feature type="chain" id="PRO_5038443922" evidence="1">
    <location>
        <begin position="20"/>
        <end position="163"/>
    </location>
</feature>
<organism evidence="2 3">
    <name type="scientific">Pedococcus dokdonensis</name>
    <dbReference type="NCBI Taxonomy" id="443156"/>
    <lineage>
        <taxon>Bacteria</taxon>
        <taxon>Bacillati</taxon>
        <taxon>Actinomycetota</taxon>
        <taxon>Actinomycetes</taxon>
        <taxon>Micrococcales</taxon>
        <taxon>Intrasporangiaceae</taxon>
        <taxon>Pedococcus</taxon>
    </lineage>
</organism>
<dbReference type="AlphaFoldDB" id="A0A1H0RUR1"/>
<dbReference type="EMBL" id="LT629711">
    <property type="protein sequence ID" value="SDP33153.1"/>
    <property type="molecule type" value="Genomic_DNA"/>
</dbReference>
<name>A0A1H0RUR1_9MICO</name>
<dbReference type="PROSITE" id="PS51257">
    <property type="entry name" value="PROKAR_LIPOPROTEIN"/>
    <property type="match status" value="1"/>
</dbReference>
<dbReference type="STRING" id="443156.SAMN04489867_2096"/>
<sequence length="163" mass="16407">MSRITALPKVASLLSSGLAAVTLTACGTADPPIPPATTTSSTTAPAKASFPLTISRVGGIAGFTDNLSIQDDGGVLAVTKNGQVTCTLDEASLAVLNEAALQVHDTDQPTGPPQTASDQLDVLFGAGTGMLRVNDPRVAGAEPVVNQLLADVNGPKASRKLCT</sequence>
<dbReference type="Proteomes" id="UP000199077">
    <property type="component" value="Chromosome I"/>
</dbReference>
<accession>A0A1H0RUR1</accession>
<keyword evidence="1" id="KW-0732">Signal</keyword>
<proteinExistence type="predicted"/>
<reference evidence="3" key="1">
    <citation type="submission" date="2016-10" db="EMBL/GenBank/DDBJ databases">
        <authorList>
            <person name="Varghese N."/>
            <person name="Submissions S."/>
        </authorList>
    </citation>
    <scope>NUCLEOTIDE SEQUENCE [LARGE SCALE GENOMIC DNA]</scope>
    <source>
        <strain evidence="3">DSM 22329</strain>
    </source>
</reference>
<keyword evidence="3" id="KW-1185">Reference proteome</keyword>
<protein>
    <submittedName>
        <fullName evidence="2">Uncharacterized protein</fullName>
    </submittedName>
</protein>
<evidence type="ECO:0000313" key="2">
    <source>
        <dbReference type="EMBL" id="SDP33153.1"/>
    </source>
</evidence>
<gene>
    <name evidence="2" type="ORF">SAMN04489867_2096</name>
</gene>
<feature type="signal peptide" evidence="1">
    <location>
        <begin position="1"/>
        <end position="19"/>
    </location>
</feature>
<evidence type="ECO:0000256" key="1">
    <source>
        <dbReference type="SAM" id="SignalP"/>
    </source>
</evidence>